<dbReference type="PROSITE" id="PS00678">
    <property type="entry name" value="WD_REPEATS_1"/>
    <property type="match status" value="1"/>
</dbReference>
<organism evidence="9">
    <name type="scientific">Lygus hesperus</name>
    <name type="common">Western plant bug</name>
    <dbReference type="NCBI Taxonomy" id="30085"/>
    <lineage>
        <taxon>Eukaryota</taxon>
        <taxon>Metazoa</taxon>
        <taxon>Ecdysozoa</taxon>
        <taxon>Arthropoda</taxon>
        <taxon>Hexapoda</taxon>
        <taxon>Insecta</taxon>
        <taxon>Pterygota</taxon>
        <taxon>Neoptera</taxon>
        <taxon>Paraneoptera</taxon>
        <taxon>Hemiptera</taxon>
        <taxon>Heteroptera</taxon>
        <taxon>Panheteroptera</taxon>
        <taxon>Cimicomorpha</taxon>
        <taxon>Miridae</taxon>
        <taxon>Mirini</taxon>
        <taxon>Lygus</taxon>
    </lineage>
</organism>
<evidence type="ECO:0000256" key="2">
    <source>
        <dbReference type="ARBA" id="ARBA00022490"/>
    </source>
</evidence>
<comment type="similarity">
    <text evidence="6">Belongs to the WD repeat WDR6 family.</text>
</comment>
<protein>
    <recommendedName>
        <fullName evidence="7">tRNA (34-2'-O)-methyltransferase regulator WDR6</fullName>
    </recommendedName>
</protein>
<gene>
    <name evidence="9" type="primary">Wdr6_0</name>
    <name evidence="10" type="synonym">Wdr6_1</name>
    <name evidence="10" type="ORF">CM83_80597</name>
    <name evidence="9" type="ORF">CM83_80599</name>
</gene>
<reference evidence="9" key="1">
    <citation type="journal article" date="2014" name="PLoS ONE">
        <title>Transcriptome-Based Identification of ABC Transporters in the Western Tarnished Plant Bug Lygus hesperus.</title>
        <authorList>
            <person name="Hull J.J."/>
            <person name="Chaney K."/>
            <person name="Geib S.M."/>
            <person name="Fabrick J.A."/>
            <person name="Brent C.S."/>
            <person name="Walsh D."/>
            <person name="Lavine L.C."/>
        </authorList>
    </citation>
    <scope>NUCLEOTIDE SEQUENCE</scope>
</reference>
<dbReference type="Gene3D" id="2.130.10.10">
    <property type="entry name" value="YVTN repeat-like/Quinoprotein amine dehydrogenase"/>
    <property type="match status" value="4"/>
</dbReference>
<comment type="subcellular location">
    <subcellularLocation>
        <location evidence="1">Cytoplasm</location>
    </subcellularLocation>
</comment>
<keyword evidence="5" id="KW-0677">Repeat</keyword>
<dbReference type="AlphaFoldDB" id="A0A0A9WDW8"/>
<dbReference type="SMART" id="SM00320">
    <property type="entry name" value="WD40"/>
    <property type="match status" value="10"/>
</dbReference>
<sequence length="1116" mass="124633">MEATTLSSWNVAATVDGRVLGQGNLKINVQEVSWTSLASTEKVYKVDYASILKYGIFSTTSVVDWQRGLTLICNSEGNSPDKREFFFLLDDSLTSVLLILFELVDLDPTISLETLPNRSQDSKEDARICTSMLKTHVTCLKFIGQFLFSGIGDTLHIFSRNESGSDWACLISYKICQGQNIYGIEANGKYLVIYGGKSICFLWCRIDQGKPRIRLIYSFTVQDWVLDCIWLSSETSIAVLTANNAVISYDLLLNKITQHSISYCSERCILYSGKLLGNNWNDITVLAGTVFSTIMIWSNDWDSSSVNVIHELEGHKGVIFSITFCELTHRISSTSDDRTVRVWDVEFDDPSTLDWKNCSISLKFSLYGHSARVWKSNFLFNGKVVSVGEDSRICLWNNDGILDNQWSGHQNGEIWSLAVTETYELIATGGSDGGISLWPVARAPLPRILTFDSSLAESTPRCVGLTEDGSPFMVNNKGDILLHTMGSWQLVMTDSRFSSYCLHSVSPSRTLVAFGSISGCLLICRIALSSISKLLDINVCNGRIFSMVWLSDHKLAICEANGVFSIWNLSVTPCALERVLTFILPYSKERWITSCTANDQYVICGDRFGSLFLYSKQGDENPIFCAKRIHGHNGVTDLKLIDGKVLSTGRDGKYREFVIEDEKLILLRCWKLKLDWTAAIIETKLLQRVLICFHEVFFVIWSIQERRPILKIDCGGGHRSWDCLIDSVNNSIHMTYIKGKSVFYCCVPAKDVVSHTVVHGGHPKAINAAALVPLVQKGSFDSQAHHNQLVLLGGEDTTLRLVSVGNNCETQLSVLQSHLSSIRTVVCLRSKFQDTVYAASGGGRGQLIVWKFFQSVKNSLLEIIELSSHCVIESSNKNQEVPHDVAEMRIMDLELHQNSSEILAIAAACSDGVLRLFNYEISTNIISHLEDVDRGHCLLKIIHVEWNFPFLVSACTSGLLVLHRTSSNGITKQSELENSYSVSDSGINSCDYKLATDHLVVSCAGDDAHVNIIVFALNSEKLNMRYHWKNETAHTCQISGLKMAENWLFTTGLDRTLAIFSWTLADGEFEASLLSKYHLCIPDVHGTVVWRQDCDDRIAVYVHGLGTQLLRFSCNL</sequence>
<name>A0A0A9WDW8_LYGHE</name>
<reference evidence="9" key="2">
    <citation type="submission" date="2014-07" db="EMBL/GenBank/DDBJ databases">
        <authorList>
            <person name="Hull J."/>
        </authorList>
    </citation>
    <scope>NUCLEOTIDE SEQUENCE</scope>
</reference>
<evidence type="ECO:0000256" key="3">
    <source>
        <dbReference type="ARBA" id="ARBA00022574"/>
    </source>
</evidence>
<evidence type="ECO:0000256" key="5">
    <source>
        <dbReference type="ARBA" id="ARBA00022737"/>
    </source>
</evidence>
<keyword evidence="2" id="KW-0963">Cytoplasm</keyword>
<dbReference type="EMBL" id="GBHO01038895">
    <property type="protein sequence ID" value="JAG04709.1"/>
    <property type="molecule type" value="Transcribed_RNA"/>
</dbReference>
<dbReference type="InterPro" id="IPR019775">
    <property type="entry name" value="WD40_repeat_CS"/>
</dbReference>
<accession>A0A0A9WDW8</accession>
<dbReference type="InterPro" id="IPR001680">
    <property type="entry name" value="WD40_rpt"/>
</dbReference>
<dbReference type="GO" id="GO:0030488">
    <property type="term" value="P:tRNA methylation"/>
    <property type="evidence" value="ECO:0007669"/>
    <property type="project" value="TreeGrafter"/>
</dbReference>
<dbReference type="PANTHER" id="PTHR14344">
    <property type="entry name" value="WD REPEAT PROTEIN"/>
    <property type="match status" value="1"/>
</dbReference>
<dbReference type="PROSITE" id="PS50082">
    <property type="entry name" value="WD_REPEATS_2"/>
    <property type="match status" value="1"/>
</dbReference>
<keyword evidence="4" id="KW-0819">tRNA processing</keyword>
<evidence type="ECO:0000313" key="9">
    <source>
        <dbReference type="EMBL" id="JAG04708.1"/>
    </source>
</evidence>
<evidence type="ECO:0000256" key="7">
    <source>
        <dbReference type="ARBA" id="ARBA00040154"/>
    </source>
</evidence>
<proteinExistence type="inferred from homology"/>
<dbReference type="InterPro" id="IPR051973">
    <property type="entry name" value="tRNA_Anticodon_Mtase-Reg"/>
</dbReference>
<dbReference type="PROSITE" id="PS50294">
    <property type="entry name" value="WD_REPEATS_REGION"/>
    <property type="match status" value="1"/>
</dbReference>
<evidence type="ECO:0000313" key="10">
    <source>
        <dbReference type="EMBL" id="JAG04709.1"/>
    </source>
</evidence>
<dbReference type="InterPro" id="IPR036322">
    <property type="entry name" value="WD40_repeat_dom_sf"/>
</dbReference>
<feature type="repeat" description="WD" evidence="8">
    <location>
        <begin position="312"/>
        <end position="346"/>
    </location>
</feature>
<dbReference type="EMBL" id="GBHO01038896">
    <property type="protein sequence ID" value="JAG04708.1"/>
    <property type="molecule type" value="Transcribed_RNA"/>
</dbReference>
<evidence type="ECO:0000256" key="4">
    <source>
        <dbReference type="ARBA" id="ARBA00022694"/>
    </source>
</evidence>
<evidence type="ECO:0000256" key="1">
    <source>
        <dbReference type="ARBA" id="ARBA00004496"/>
    </source>
</evidence>
<dbReference type="PANTHER" id="PTHR14344:SF3">
    <property type="entry name" value="WD REPEAT-CONTAINING PROTEIN 6"/>
    <property type="match status" value="1"/>
</dbReference>
<evidence type="ECO:0000256" key="6">
    <source>
        <dbReference type="ARBA" id="ARBA00038255"/>
    </source>
</evidence>
<keyword evidence="3 8" id="KW-0853">WD repeat</keyword>
<evidence type="ECO:0000256" key="8">
    <source>
        <dbReference type="PROSITE-ProRule" id="PRU00221"/>
    </source>
</evidence>
<dbReference type="InterPro" id="IPR015943">
    <property type="entry name" value="WD40/YVTN_repeat-like_dom_sf"/>
</dbReference>
<dbReference type="SUPFAM" id="SSF50978">
    <property type="entry name" value="WD40 repeat-like"/>
    <property type="match status" value="3"/>
</dbReference>
<dbReference type="Pfam" id="PF00400">
    <property type="entry name" value="WD40"/>
    <property type="match status" value="3"/>
</dbReference>
<dbReference type="GO" id="GO:0005737">
    <property type="term" value="C:cytoplasm"/>
    <property type="evidence" value="ECO:0007669"/>
    <property type="project" value="UniProtKB-SubCell"/>
</dbReference>